<name>A0A7U2IAB9_PHANO</name>
<feature type="region of interest" description="Disordered" evidence="1">
    <location>
        <begin position="17"/>
        <end position="60"/>
    </location>
</feature>
<dbReference type="AlphaFoldDB" id="A0A7U2IAB9"/>
<proteinExistence type="predicted"/>
<evidence type="ECO:0000313" key="3">
    <source>
        <dbReference type="Proteomes" id="UP000663193"/>
    </source>
</evidence>
<gene>
    <name evidence="2" type="ORF">JI435_147330</name>
</gene>
<dbReference type="Proteomes" id="UP000663193">
    <property type="component" value="Chromosome 20"/>
</dbReference>
<dbReference type="OrthoDB" id="3684490at2759"/>
<reference evidence="3" key="1">
    <citation type="journal article" date="2021" name="BMC Genomics">
        <title>Chromosome-level genome assembly and manually-curated proteome of model necrotroph Parastagonospora nodorum Sn15 reveals a genome-wide trove of candidate effector homologs, and redundancy of virulence-related functions within an accessory chromosome.</title>
        <authorList>
            <person name="Bertazzoni S."/>
            <person name="Jones D.A.B."/>
            <person name="Phan H.T."/>
            <person name="Tan K.-C."/>
            <person name="Hane J.K."/>
        </authorList>
    </citation>
    <scope>NUCLEOTIDE SEQUENCE [LARGE SCALE GENOMIC DNA]</scope>
    <source>
        <strain evidence="3">SN15 / ATCC MYA-4574 / FGSC 10173)</strain>
    </source>
</reference>
<evidence type="ECO:0000313" key="2">
    <source>
        <dbReference type="EMBL" id="QRD06169.1"/>
    </source>
</evidence>
<dbReference type="EMBL" id="CP069042">
    <property type="protein sequence ID" value="QRD06169.1"/>
    <property type="molecule type" value="Genomic_DNA"/>
</dbReference>
<organism evidence="2 3">
    <name type="scientific">Phaeosphaeria nodorum (strain SN15 / ATCC MYA-4574 / FGSC 10173)</name>
    <name type="common">Glume blotch fungus</name>
    <name type="synonym">Parastagonospora nodorum</name>
    <dbReference type="NCBI Taxonomy" id="321614"/>
    <lineage>
        <taxon>Eukaryota</taxon>
        <taxon>Fungi</taxon>
        <taxon>Dikarya</taxon>
        <taxon>Ascomycota</taxon>
        <taxon>Pezizomycotina</taxon>
        <taxon>Dothideomycetes</taxon>
        <taxon>Pleosporomycetidae</taxon>
        <taxon>Pleosporales</taxon>
        <taxon>Pleosporineae</taxon>
        <taxon>Phaeosphaeriaceae</taxon>
        <taxon>Parastagonospora</taxon>
    </lineage>
</organism>
<dbReference type="KEGG" id="pno:SNOG_14733"/>
<dbReference type="VEuPathDB" id="FungiDB:JI435_147330"/>
<keyword evidence="3" id="KW-1185">Reference proteome</keyword>
<dbReference type="RefSeq" id="XP_001804915.1">
    <property type="nucleotide sequence ID" value="XM_001804863.1"/>
</dbReference>
<protein>
    <submittedName>
        <fullName evidence="2">Uncharacterized protein</fullName>
    </submittedName>
</protein>
<accession>A0A7U2IAB9</accession>
<evidence type="ECO:0000256" key="1">
    <source>
        <dbReference type="SAM" id="MobiDB-lite"/>
    </source>
</evidence>
<sequence>MFPYIIPAPGACVSSSSTDLNNALPQLQTPPPPKYKPPHNRIPPTHLPRHNPTPALPHPHQLLTRRLGTRRAKSRARESPRATVEIGRFVGYSLPYYYYNNIAASVIDHASDQFVRDVERVGGEVHVLTPTRYQASEGEAVERGNERAVRQNQKIGEQWGYTWGRVGLKV</sequence>